<dbReference type="AlphaFoldDB" id="A0A1H6CUB4"/>
<name>A0A1H6CUB4_9ACTN</name>
<dbReference type="EMBL" id="FNVU01000010">
    <property type="protein sequence ID" value="SEG76125.1"/>
    <property type="molecule type" value="Genomic_DNA"/>
</dbReference>
<evidence type="ECO:0000313" key="2">
    <source>
        <dbReference type="Proteomes" id="UP000236754"/>
    </source>
</evidence>
<proteinExistence type="predicted"/>
<sequence>MMHRMFELSTSRSFDRAPGEGFRTTLELPGWENQSAWGYDEPIGSYFAQLYRNTTPDGERPDIWLSGAGSNYARPGSIALEVLRSTGHDPLTIVSAMGILDPTPRLRGTAEINEQITELTPEAEDRYTAGQIEALRWVLTGACPGPGSEREWLSGPPGAQHVEAEYHLVVGGPYERGGDQMSLSGADEALMWALERM</sequence>
<evidence type="ECO:0000313" key="1">
    <source>
        <dbReference type="EMBL" id="SEG76125.1"/>
    </source>
</evidence>
<gene>
    <name evidence="1" type="ORF">SAMN05216223_11053</name>
</gene>
<keyword evidence="2" id="KW-1185">Reference proteome</keyword>
<organism evidence="1 2">
    <name type="scientific">Actinacidiphila yanglinensis</name>
    <dbReference type="NCBI Taxonomy" id="310779"/>
    <lineage>
        <taxon>Bacteria</taxon>
        <taxon>Bacillati</taxon>
        <taxon>Actinomycetota</taxon>
        <taxon>Actinomycetes</taxon>
        <taxon>Kitasatosporales</taxon>
        <taxon>Streptomycetaceae</taxon>
        <taxon>Actinacidiphila</taxon>
    </lineage>
</organism>
<reference evidence="1 2" key="1">
    <citation type="submission" date="2016-10" db="EMBL/GenBank/DDBJ databases">
        <authorList>
            <person name="de Groot N.N."/>
        </authorList>
    </citation>
    <scope>NUCLEOTIDE SEQUENCE [LARGE SCALE GENOMIC DNA]</scope>
    <source>
        <strain evidence="1 2">CGMCC 4.2023</strain>
    </source>
</reference>
<protein>
    <submittedName>
        <fullName evidence="1">Uncharacterized protein</fullName>
    </submittedName>
</protein>
<accession>A0A1H6CUB4</accession>
<dbReference type="Proteomes" id="UP000236754">
    <property type="component" value="Unassembled WGS sequence"/>
</dbReference>